<feature type="binding site" evidence="3">
    <location>
        <begin position="325"/>
        <end position="327"/>
    </location>
    <ligand>
        <name>substrate</name>
    </ligand>
</feature>
<comment type="pathway">
    <text evidence="3">Carbohydrate metabolism; tricarboxylic acid cycle; (S)-malate from fumarate: step 1/1.</text>
</comment>
<dbReference type="GO" id="GO:0006106">
    <property type="term" value="P:fumarate metabolic process"/>
    <property type="evidence" value="ECO:0007669"/>
    <property type="project" value="InterPro"/>
</dbReference>
<evidence type="ECO:0000256" key="1">
    <source>
        <dbReference type="ARBA" id="ARBA00009084"/>
    </source>
</evidence>
<evidence type="ECO:0000256" key="3">
    <source>
        <dbReference type="HAMAP-Rule" id="MF_00743"/>
    </source>
</evidence>
<dbReference type="PRINTS" id="PR00149">
    <property type="entry name" value="FUMRATELYASE"/>
</dbReference>
<comment type="subcellular location">
    <subcellularLocation>
        <location evidence="3">Cytoplasm</location>
    </subcellularLocation>
</comment>
<feature type="domain" description="Fumarase C C-terminal" evidence="5">
    <location>
        <begin position="409"/>
        <end position="461"/>
    </location>
</feature>
<feature type="binding site" evidence="3">
    <location>
        <position position="188"/>
    </location>
    <ligand>
        <name>substrate</name>
    </ligand>
</feature>
<dbReference type="FunFam" id="1.10.40.30:FF:000002">
    <property type="entry name" value="Fumarate hydratase class II"/>
    <property type="match status" value="1"/>
</dbReference>
<feature type="active site" description="Proton donor/acceptor" evidence="3">
    <location>
        <position position="189"/>
    </location>
</feature>
<dbReference type="HAMAP" id="MF_00743">
    <property type="entry name" value="FumaraseC"/>
    <property type="match status" value="1"/>
</dbReference>
<feature type="binding site" evidence="3">
    <location>
        <begin position="140"/>
        <end position="142"/>
    </location>
    <ligand>
        <name>substrate</name>
    </ligand>
</feature>
<name>A0A5C6ZV88_9FLAO</name>
<dbReference type="InterPro" id="IPR005677">
    <property type="entry name" value="Fum_hydII"/>
</dbReference>
<gene>
    <name evidence="3 6" type="primary">fumC</name>
    <name evidence="6" type="ORF">ES724_11165</name>
</gene>
<dbReference type="GO" id="GO:0006099">
    <property type="term" value="P:tricarboxylic acid cycle"/>
    <property type="evidence" value="ECO:0007669"/>
    <property type="project" value="UniProtKB-UniRule"/>
</dbReference>
<dbReference type="InterPro" id="IPR024083">
    <property type="entry name" value="Fumarase/histidase_N"/>
</dbReference>
<comment type="function">
    <text evidence="3">Involved in the TCA cycle. Catalyzes the stereospecific interconversion of fumarate to L-malate.</text>
</comment>
<comment type="similarity">
    <text evidence="1 3">Belongs to the class-II fumarase/aspartase family. Fumarase subfamily.</text>
</comment>
<dbReference type="InterPro" id="IPR000362">
    <property type="entry name" value="Fumarate_lyase_fam"/>
</dbReference>
<dbReference type="Pfam" id="PF00206">
    <property type="entry name" value="Lyase_1"/>
    <property type="match status" value="1"/>
</dbReference>
<dbReference type="PROSITE" id="PS00163">
    <property type="entry name" value="FUMARATE_LYASES"/>
    <property type="match status" value="1"/>
</dbReference>
<evidence type="ECO:0000259" key="5">
    <source>
        <dbReference type="Pfam" id="PF10415"/>
    </source>
</evidence>
<comment type="miscellaneous">
    <text evidence="3">There are 2 substrate-binding sites: the catalytic A site, and the non-catalytic B site that may play a role in the transfer of substrate or product between the active site and the solvent. Alternatively, the B site may bind allosteric effectors.</text>
</comment>
<dbReference type="InterPro" id="IPR018951">
    <property type="entry name" value="Fumarase_C_C"/>
</dbReference>
<dbReference type="OrthoDB" id="9802809at2"/>
<dbReference type="NCBIfam" id="TIGR00979">
    <property type="entry name" value="fumC_II"/>
    <property type="match status" value="1"/>
</dbReference>
<dbReference type="RefSeq" id="WP_146933020.1">
    <property type="nucleotide sequence ID" value="NZ_CBCSHZ010000023.1"/>
</dbReference>
<keyword evidence="2 3" id="KW-0456">Lyase</keyword>
<dbReference type="Pfam" id="PF10415">
    <property type="entry name" value="FumaraseC_C"/>
    <property type="match status" value="1"/>
</dbReference>
<dbReference type="AlphaFoldDB" id="A0A5C6ZV88"/>
<feature type="site" description="Important for catalytic activity" evidence="3">
    <location>
        <position position="332"/>
    </location>
</feature>
<comment type="caution">
    <text evidence="6">The sequence shown here is derived from an EMBL/GenBank/DDBJ whole genome shotgun (WGS) entry which is preliminary data.</text>
</comment>
<dbReference type="GO" id="GO:0005737">
    <property type="term" value="C:cytoplasm"/>
    <property type="evidence" value="ECO:0007669"/>
    <property type="project" value="UniProtKB-SubCell"/>
</dbReference>
<comment type="catalytic activity">
    <reaction evidence="3">
        <text>(S)-malate = fumarate + H2O</text>
        <dbReference type="Rhea" id="RHEA:12460"/>
        <dbReference type="ChEBI" id="CHEBI:15377"/>
        <dbReference type="ChEBI" id="CHEBI:15589"/>
        <dbReference type="ChEBI" id="CHEBI:29806"/>
        <dbReference type="EC" id="4.2.1.2"/>
    </reaction>
</comment>
<dbReference type="Gene3D" id="1.10.40.30">
    <property type="entry name" value="Fumarase/aspartase (C-terminal domain)"/>
    <property type="match status" value="1"/>
</dbReference>
<dbReference type="UniPathway" id="UPA00223">
    <property type="reaction ID" value="UER01007"/>
</dbReference>
<feature type="active site" evidence="3">
    <location>
        <position position="319"/>
    </location>
</feature>
<evidence type="ECO:0000259" key="4">
    <source>
        <dbReference type="Pfam" id="PF00206"/>
    </source>
</evidence>
<comment type="subunit">
    <text evidence="3">Homotetramer.</text>
</comment>
<evidence type="ECO:0000313" key="7">
    <source>
        <dbReference type="Proteomes" id="UP000321367"/>
    </source>
</evidence>
<keyword evidence="3" id="KW-0963">Cytoplasm</keyword>
<feature type="binding site" evidence="3">
    <location>
        <position position="320"/>
    </location>
    <ligand>
        <name>substrate</name>
    </ligand>
</feature>
<dbReference type="InterPro" id="IPR008948">
    <property type="entry name" value="L-Aspartase-like"/>
</dbReference>
<dbReference type="EMBL" id="VORY01000013">
    <property type="protein sequence ID" value="TXD93163.1"/>
    <property type="molecule type" value="Genomic_DNA"/>
</dbReference>
<dbReference type="PANTHER" id="PTHR11444:SF1">
    <property type="entry name" value="FUMARATE HYDRATASE, MITOCHONDRIAL"/>
    <property type="match status" value="1"/>
</dbReference>
<evidence type="ECO:0000313" key="6">
    <source>
        <dbReference type="EMBL" id="TXD93163.1"/>
    </source>
</evidence>
<dbReference type="Gene3D" id="1.20.200.10">
    <property type="entry name" value="Fumarase/aspartase (Central domain)"/>
    <property type="match status" value="1"/>
</dbReference>
<dbReference type="FunFam" id="1.10.275.10:FF:000001">
    <property type="entry name" value="Fumarate hydratase, mitochondrial"/>
    <property type="match status" value="1"/>
</dbReference>
<feature type="binding site" evidence="3">
    <location>
        <begin position="98"/>
        <end position="100"/>
    </location>
    <ligand>
        <name>substrate</name>
    </ligand>
</feature>
<dbReference type="InterPro" id="IPR020557">
    <property type="entry name" value="Fumarate_lyase_CS"/>
</dbReference>
<dbReference type="SUPFAM" id="SSF48557">
    <property type="entry name" value="L-aspartase-like"/>
    <property type="match status" value="1"/>
</dbReference>
<dbReference type="InterPro" id="IPR022761">
    <property type="entry name" value="Fumarate_lyase_N"/>
</dbReference>
<comment type="caution">
    <text evidence="3">Lacks conserved residue(s) required for the propagation of feature annotation.</text>
</comment>
<reference evidence="6 7" key="1">
    <citation type="submission" date="2019-08" db="EMBL/GenBank/DDBJ databases">
        <title>Genome sequence of Gillisia hiemivivida IC154 (type strain).</title>
        <authorList>
            <person name="Bowman J.P."/>
        </authorList>
    </citation>
    <scope>NUCLEOTIDE SEQUENCE [LARGE SCALE GENOMIC DNA]</scope>
    <source>
        <strain evidence="6 7">IC154</strain>
    </source>
</reference>
<accession>A0A5C6ZV88</accession>
<dbReference type="GO" id="GO:0006108">
    <property type="term" value="P:malate metabolic process"/>
    <property type="evidence" value="ECO:0007669"/>
    <property type="project" value="TreeGrafter"/>
</dbReference>
<dbReference type="CDD" id="cd01362">
    <property type="entry name" value="Fumarase_classII"/>
    <property type="match status" value="1"/>
</dbReference>
<dbReference type="PANTHER" id="PTHR11444">
    <property type="entry name" value="ASPARTATEAMMONIA/ARGININOSUCCINATE/ADENYLOSUCCINATE LYASE"/>
    <property type="match status" value="1"/>
</dbReference>
<dbReference type="EC" id="4.2.1.2" evidence="3"/>
<feature type="domain" description="Fumarate lyase N-terminal" evidence="4">
    <location>
        <begin position="11"/>
        <end position="343"/>
    </location>
</feature>
<dbReference type="Proteomes" id="UP000321367">
    <property type="component" value="Unassembled WGS sequence"/>
</dbReference>
<protein>
    <recommendedName>
        <fullName evidence="3">Fumarate hydratase class II</fullName>
        <shortName evidence="3">Fumarase C</shortName>
        <ecNumber evidence="3">4.2.1.2</ecNumber>
    </recommendedName>
    <alternativeName>
        <fullName evidence="3">Aerobic fumarase</fullName>
    </alternativeName>
    <alternativeName>
        <fullName evidence="3">Iron-independent fumarase</fullName>
    </alternativeName>
</protein>
<keyword evidence="7" id="KW-1185">Reference proteome</keyword>
<dbReference type="FunFam" id="1.20.200.10:FF:000001">
    <property type="entry name" value="Fumarate hydratase, mitochondrial"/>
    <property type="match status" value="1"/>
</dbReference>
<proteinExistence type="inferred from homology"/>
<keyword evidence="3" id="KW-0816">Tricarboxylic acid cycle</keyword>
<dbReference type="NCBIfam" id="NF008909">
    <property type="entry name" value="PRK12273.1"/>
    <property type="match status" value="1"/>
</dbReference>
<dbReference type="Gene3D" id="1.10.275.10">
    <property type="entry name" value="Fumarase/aspartase (N-terminal domain)"/>
    <property type="match status" value="1"/>
</dbReference>
<evidence type="ECO:0000256" key="2">
    <source>
        <dbReference type="ARBA" id="ARBA00023239"/>
    </source>
</evidence>
<dbReference type="GO" id="GO:0004333">
    <property type="term" value="F:fumarate hydratase activity"/>
    <property type="evidence" value="ECO:0007669"/>
    <property type="project" value="UniProtKB-UniRule"/>
</dbReference>
<sequence length="465" mass="50239">MDYRIEKDTMGEVKVPSDKLWGAQTERSKNNFKIGAAGSMPLEIVYGFAYLKKAAAFTNCELGALPVEKRDYIAQVCEEILAGKHDDQFPLVIWQTGSGTQSNMNLNEVIANRAHQLAGKTIGEGEKTLQPNDDVNKSQSSNDTFPTGMHIAAYKKVSEVTLPGILKLRNTLKKKSEEFKDVVKIGRTHFMDATPLTLGQEFSGYVAQLDHGIKALENTLPHLAELALGGTAVGTGLNTPKGYSKRVSEFIAKFTGLPFVSAPNKFEALAAHDAFVESHGALKQLAVSLNKIGNDIRMLSSGPRSGIGEISIPANEPGSSIMPGKVNPTQCEALTMVCAQVMGNDVAISVGGMQGQFELNVFKPVMAANFLQSAQLIGDACASFDEHCAQGIEPNKKRIKELLDNSLMLVTALNTKIGYYKAAEIANTAHANGTTLKQEAVNLGYVTEEEFDEWVKPKDMVGGLK</sequence>
<organism evidence="6 7">
    <name type="scientific">Gillisia hiemivivida</name>
    <dbReference type="NCBI Taxonomy" id="291190"/>
    <lineage>
        <taxon>Bacteria</taxon>
        <taxon>Pseudomonadati</taxon>
        <taxon>Bacteroidota</taxon>
        <taxon>Flavobacteriia</taxon>
        <taxon>Flavobacteriales</taxon>
        <taxon>Flavobacteriaceae</taxon>
        <taxon>Gillisia</taxon>
    </lineage>
</organism>